<dbReference type="Gene3D" id="3.10.50.40">
    <property type="match status" value="1"/>
</dbReference>
<evidence type="ECO:0000256" key="8">
    <source>
        <dbReference type="ARBA" id="ARBA00038408"/>
    </source>
</evidence>
<dbReference type="InterPro" id="IPR052029">
    <property type="entry name" value="PpiD_chaperone"/>
</dbReference>
<evidence type="ECO:0000256" key="10">
    <source>
        <dbReference type="ARBA" id="ARBA00042775"/>
    </source>
</evidence>
<evidence type="ECO:0000256" key="11">
    <source>
        <dbReference type="PROSITE-ProRule" id="PRU00278"/>
    </source>
</evidence>
<dbReference type="AlphaFoldDB" id="A0A6C1F6Q0"/>
<keyword evidence="3" id="KW-0997">Cell inner membrane</keyword>
<evidence type="ECO:0000256" key="2">
    <source>
        <dbReference type="ARBA" id="ARBA00022475"/>
    </source>
</evidence>
<evidence type="ECO:0000256" key="1">
    <source>
        <dbReference type="ARBA" id="ARBA00004382"/>
    </source>
</evidence>
<keyword evidence="11" id="KW-0697">Rotamase</keyword>
<dbReference type="Pfam" id="PF13624">
    <property type="entry name" value="SurA_N_3"/>
    <property type="match status" value="1"/>
</dbReference>
<dbReference type="GO" id="GO:0005886">
    <property type="term" value="C:plasma membrane"/>
    <property type="evidence" value="ECO:0007669"/>
    <property type="project" value="UniProtKB-SubCell"/>
</dbReference>
<keyword evidence="4 12" id="KW-0812">Transmembrane</keyword>
<evidence type="ECO:0000256" key="9">
    <source>
        <dbReference type="ARBA" id="ARBA00040743"/>
    </source>
</evidence>
<proteinExistence type="inferred from homology"/>
<evidence type="ECO:0000256" key="4">
    <source>
        <dbReference type="ARBA" id="ARBA00022692"/>
    </source>
</evidence>
<dbReference type="GO" id="GO:0003755">
    <property type="term" value="F:peptidyl-prolyl cis-trans isomerase activity"/>
    <property type="evidence" value="ECO:0007669"/>
    <property type="project" value="UniProtKB-KW"/>
</dbReference>
<dbReference type="InterPro" id="IPR027304">
    <property type="entry name" value="Trigger_fact/SurA_dom_sf"/>
</dbReference>
<dbReference type="RefSeq" id="WP_163119529.1">
    <property type="nucleotide sequence ID" value="NZ_CP047588.1"/>
</dbReference>
<dbReference type="SUPFAM" id="SSF109998">
    <property type="entry name" value="Triger factor/SurA peptide-binding domain-like"/>
    <property type="match status" value="1"/>
</dbReference>
<feature type="transmembrane region" description="Helical" evidence="12">
    <location>
        <begin position="12"/>
        <end position="30"/>
    </location>
</feature>
<keyword evidence="2" id="KW-1003">Cell membrane</keyword>
<evidence type="ECO:0000256" key="6">
    <source>
        <dbReference type="ARBA" id="ARBA00023136"/>
    </source>
</evidence>
<dbReference type="SUPFAM" id="SSF54534">
    <property type="entry name" value="FKBP-like"/>
    <property type="match status" value="1"/>
</dbReference>
<evidence type="ECO:0000256" key="7">
    <source>
        <dbReference type="ARBA" id="ARBA00023186"/>
    </source>
</evidence>
<reference evidence="14 15" key="1">
    <citation type="submission" date="2020-01" db="EMBL/GenBank/DDBJ databases">
        <title>Complete genome of Buchnera aphidicola isolated from Chaitophorus populeti.</title>
        <authorList>
            <person name="Park J."/>
            <person name="Xi H."/>
        </authorList>
    </citation>
    <scope>NUCLEOTIDE SEQUENCE [LARGE SCALE GENOMIC DNA]</scope>
    <source>
        <strain evidence="14 15">UsonBac</strain>
    </source>
</reference>
<keyword evidence="6 12" id="KW-0472">Membrane</keyword>
<evidence type="ECO:0000256" key="3">
    <source>
        <dbReference type="ARBA" id="ARBA00022519"/>
    </source>
</evidence>
<keyword evidence="11 14" id="KW-0413">Isomerase</keyword>
<name>A0A6C1F6Q0_BUCUN</name>
<dbReference type="InterPro" id="IPR000297">
    <property type="entry name" value="PPIase_PpiC"/>
</dbReference>
<dbReference type="PANTHER" id="PTHR47529">
    <property type="entry name" value="PEPTIDYL-PROLYL CIS-TRANS ISOMERASE D"/>
    <property type="match status" value="1"/>
</dbReference>
<keyword evidence="5 12" id="KW-1133">Transmembrane helix</keyword>
<evidence type="ECO:0000259" key="13">
    <source>
        <dbReference type="PROSITE" id="PS50198"/>
    </source>
</evidence>
<comment type="similarity">
    <text evidence="8">Belongs to the PpiD chaperone family.</text>
</comment>
<gene>
    <name evidence="14" type="ORF">GUU85_02240</name>
</gene>
<sequence length="628" mass="74374">MIKYLQSRSTRIIGKCILGIIILSLIFSTMHNYTQQESEKYVAIVNGEKIDLNTVQTMYFLEQEKQKKILGKNFFKIYNNKMFIKKTYDYIISQLINNILLEQYAKKMKLSVNDAQIEKIIFNADLFQTDHQFNKEKYLNYLATIHLTEHEYTDLIKKKINTENLINTISNSNLILNYETNNIIKLLSQKRIIKKSIIKIDSIINKQNIHNIEAQKYFDQNKNEFYIPEKFKISFAQLDLQKFKTSCNEKEIYDEYQKNIQNYLTKEQRRYSIIQTKTKKQALLILSKLSNSPKDFAKIAQKYSVDPISSKNGGDIGWISDDITPNEIKDANLKNKNQISNILKFHNNFLIIKLNDIAFSKPKKIDEVYDIIQKKIQYKKSLNLYHNFINKMSKIIKDHPSNIESILKKNNISIKTTNWFNKDSIPANLNSFTLKKIIFQKKLLQINQTPKSYFHFIILPNHQSFLIKLIDFKKKEMESFQNVRKNIIYKLKLMKSIKINQYKAEKIISELKEGKNHLFKKLHLYFTNPETISRYDQNPIASIVFSLPQPKKGKKIYTLYQDQKNNFVIISLEKVYNTTFSSKENNMIIQYIKQNNNKIILNAIQKNLREQSIITYNKIEIDKLLTRH</sequence>
<dbReference type="EMBL" id="CP047588">
    <property type="protein sequence ID" value="QIE02161.1"/>
    <property type="molecule type" value="Genomic_DNA"/>
</dbReference>
<accession>A0A6C1F6Q0</accession>
<evidence type="ECO:0000313" key="15">
    <source>
        <dbReference type="Proteomes" id="UP000502958"/>
    </source>
</evidence>
<dbReference type="PANTHER" id="PTHR47529:SF1">
    <property type="entry name" value="PERIPLASMIC CHAPERONE PPID"/>
    <property type="match status" value="1"/>
</dbReference>
<protein>
    <recommendedName>
        <fullName evidence="9">Periplasmic chaperone PpiD</fullName>
    </recommendedName>
    <alternativeName>
        <fullName evidence="10">Periplasmic folding chaperone</fullName>
    </alternativeName>
</protein>
<evidence type="ECO:0000313" key="14">
    <source>
        <dbReference type="EMBL" id="QIE02161.1"/>
    </source>
</evidence>
<evidence type="ECO:0000256" key="5">
    <source>
        <dbReference type="ARBA" id="ARBA00022989"/>
    </source>
</evidence>
<dbReference type="Proteomes" id="UP000502958">
    <property type="component" value="Chromosome"/>
</dbReference>
<dbReference type="PROSITE" id="PS50198">
    <property type="entry name" value="PPIC_PPIASE_2"/>
    <property type="match status" value="1"/>
</dbReference>
<comment type="subcellular location">
    <subcellularLocation>
        <location evidence="1">Cell inner membrane</location>
        <topology evidence="1">Single-pass type II membrane protein</topology>
        <orientation evidence="1">Periplasmic side</orientation>
    </subcellularLocation>
</comment>
<dbReference type="Gene3D" id="1.10.4030.10">
    <property type="entry name" value="Porin chaperone SurA, peptide-binding domain"/>
    <property type="match status" value="1"/>
</dbReference>
<feature type="domain" description="PpiC" evidence="13">
    <location>
        <begin position="255"/>
        <end position="356"/>
    </location>
</feature>
<keyword evidence="7" id="KW-0143">Chaperone</keyword>
<organism evidence="14 15">
    <name type="scientific">Buchnera aphidicola subsp. Uroleucon sonchi</name>
    <dbReference type="NCBI Taxonomy" id="118118"/>
    <lineage>
        <taxon>Bacteria</taxon>
        <taxon>Pseudomonadati</taxon>
        <taxon>Pseudomonadota</taxon>
        <taxon>Gammaproteobacteria</taxon>
        <taxon>Enterobacterales</taxon>
        <taxon>Erwiniaceae</taxon>
        <taxon>Buchnera</taxon>
    </lineage>
</organism>
<evidence type="ECO:0000256" key="12">
    <source>
        <dbReference type="SAM" id="Phobius"/>
    </source>
</evidence>
<dbReference type="Pfam" id="PF13145">
    <property type="entry name" value="Rotamase_2"/>
    <property type="match status" value="1"/>
</dbReference>
<dbReference type="InterPro" id="IPR046357">
    <property type="entry name" value="PPIase_dom_sf"/>
</dbReference>